<evidence type="ECO:0000313" key="2">
    <source>
        <dbReference type="Proteomes" id="UP000054498"/>
    </source>
</evidence>
<dbReference type="RefSeq" id="XP_013896225.1">
    <property type="nucleotide sequence ID" value="XM_014040771.1"/>
</dbReference>
<evidence type="ECO:0008006" key="3">
    <source>
        <dbReference type="Google" id="ProtNLM"/>
    </source>
</evidence>
<dbReference type="EMBL" id="KK102666">
    <property type="protein sequence ID" value="KIY97205.1"/>
    <property type="molecule type" value="Genomic_DNA"/>
</dbReference>
<dbReference type="GO" id="GO:0071439">
    <property type="term" value="C:clathrin complex"/>
    <property type="evidence" value="ECO:0007669"/>
    <property type="project" value="TreeGrafter"/>
</dbReference>
<dbReference type="GO" id="GO:0009506">
    <property type="term" value="C:plasmodesma"/>
    <property type="evidence" value="ECO:0007669"/>
    <property type="project" value="TreeGrafter"/>
</dbReference>
<dbReference type="Gene3D" id="1.25.40.730">
    <property type="match status" value="1"/>
</dbReference>
<dbReference type="GeneID" id="25727952"/>
<organism evidence="1 2">
    <name type="scientific">Monoraphidium neglectum</name>
    <dbReference type="NCBI Taxonomy" id="145388"/>
    <lineage>
        <taxon>Eukaryota</taxon>
        <taxon>Viridiplantae</taxon>
        <taxon>Chlorophyta</taxon>
        <taxon>core chlorophytes</taxon>
        <taxon>Chlorophyceae</taxon>
        <taxon>CS clade</taxon>
        <taxon>Sphaeropleales</taxon>
        <taxon>Selenastraceae</taxon>
        <taxon>Monoraphidium</taxon>
    </lineage>
</organism>
<dbReference type="Proteomes" id="UP000054498">
    <property type="component" value="Unassembled WGS sequence"/>
</dbReference>
<reference evidence="1 2" key="1">
    <citation type="journal article" date="2013" name="BMC Genomics">
        <title>Reconstruction of the lipid metabolism for the microalga Monoraphidium neglectum from its genome sequence reveals characteristics suitable for biofuel production.</title>
        <authorList>
            <person name="Bogen C."/>
            <person name="Al-Dilaimi A."/>
            <person name="Albersmeier A."/>
            <person name="Wichmann J."/>
            <person name="Grundmann M."/>
            <person name="Rupp O."/>
            <person name="Lauersen K.J."/>
            <person name="Blifernez-Klassen O."/>
            <person name="Kalinowski J."/>
            <person name="Goesmann A."/>
            <person name="Mussgnug J.H."/>
            <person name="Kruse O."/>
        </authorList>
    </citation>
    <scope>NUCLEOTIDE SEQUENCE [LARGE SCALE GENOMIC DNA]</scope>
    <source>
        <strain evidence="1 2">SAG 48.87</strain>
    </source>
</reference>
<protein>
    <recommendedName>
        <fullName evidence="3">Clathrin heavy chain</fullName>
    </recommendedName>
</protein>
<dbReference type="STRING" id="145388.A0A0D2MRN3"/>
<dbReference type="AlphaFoldDB" id="A0A0D2MRN3"/>
<accession>A0A0D2MRN3</accession>
<dbReference type="GO" id="GO:0009507">
    <property type="term" value="C:chloroplast"/>
    <property type="evidence" value="ECO:0007669"/>
    <property type="project" value="TreeGrafter"/>
</dbReference>
<dbReference type="OrthoDB" id="1741500at2759"/>
<dbReference type="KEGG" id="mng:MNEG_10758"/>
<dbReference type="GO" id="GO:0032051">
    <property type="term" value="F:clathrin light chain binding"/>
    <property type="evidence" value="ECO:0007669"/>
    <property type="project" value="TreeGrafter"/>
</dbReference>
<keyword evidence="2" id="KW-1185">Reference proteome</keyword>
<dbReference type="GO" id="GO:0006898">
    <property type="term" value="P:receptor-mediated endocytosis"/>
    <property type="evidence" value="ECO:0007669"/>
    <property type="project" value="TreeGrafter"/>
</dbReference>
<name>A0A0D2MRN3_9CHLO</name>
<evidence type="ECO:0000313" key="1">
    <source>
        <dbReference type="EMBL" id="KIY97205.1"/>
    </source>
</evidence>
<gene>
    <name evidence="1" type="ORF">MNEG_10758</name>
</gene>
<dbReference type="PANTHER" id="PTHR10292">
    <property type="entry name" value="CLATHRIN HEAVY CHAIN RELATED"/>
    <property type="match status" value="1"/>
</dbReference>
<proteinExistence type="predicted"/>
<dbReference type="GO" id="GO:0005794">
    <property type="term" value="C:Golgi apparatus"/>
    <property type="evidence" value="ECO:0007669"/>
    <property type="project" value="TreeGrafter"/>
</dbReference>
<sequence>METVAVSATPELAEELLRWFVSQGEKECFAATLFTCYELLRPDVVAEVAWMNKLGDFAMPYMVQVIKEYTGKVDLLMSERKEAKEAEKGAVEAIKQQQAAANSYAMLMPLALPAPGQGGGPELGYAPHPGIGGVPPPGYGPAAGFTGQPY</sequence>
<dbReference type="PANTHER" id="PTHR10292:SF1">
    <property type="entry name" value="CLATHRIN HEAVY CHAIN"/>
    <property type="match status" value="1"/>
</dbReference>
<dbReference type="GO" id="GO:0005886">
    <property type="term" value="C:plasma membrane"/>
    <property type="evidence" value="ECO:0007669"/>
    <property type="project" value="TreeGrafter"/>
</dbReference>